<protein>
    <submittedName>
        <fullName evidence="1">Uncharacterized protein</fullName>
    </submittedName>
</protein>
<evidence type="ECO:0000313" key="1">
    <source>
        <dbReference type="EMBL" id="EKC75218.1"/>
    </source>
</evidence>
<dbReference type="EMBL" id="AJWY01003484">
    <property type="protein sequence ID" value="EKC75218.1"/>
    <property type="molecule type" value="Genomic_DNA"/>
</dbReference>
<organism evidence="1">
    <name type="scientific">human gut metagenome</name>
    <dbReference type="NCBI Taxonomy" id="408170"/>
    <lineage>
        <taxon>unclassified sequences</taxon>
        <taxon>metagenomes</taxon>
        <taxon>organismal metagenomes</taxon>
    </lineage>
</organism>
<comment type="caution">
    <text evidence="1">The sequence shown here is derived from an EMBL/GenBank/DDBJ whole genome shotgun (WGS) entry which is preliminary data.</text>
</comment>
<dbReference type="AlphaFoldDB" id="K1TZ84"/>
<sequence>GNIASDPRLAAMNFIHALATIEPTLEKFRKKN</sequence>
<reference evidence="1" key="1">
    <citation type="journal article" date="2013" name="Environ. Microbiol.">
        <title>Microbiota from the distal guts of lean and obese adolescents exhibit partial functional redundancy besides clear differences in community structure.</title>
        <authorList>
            <person name="Ferrer M."/>
            <person name="Ruiz A."/>
            <person name="Lanza F."/>
            <person name="Haange S.B."/>
            <person name="Oberbach A."/>
            <person name="Till H."/>
            <person name="Bargiela R."/>
            <person name="Campoy C."/>
            <person name="Segura M.T."/>
            <person name="Richter M."/>
            <person name="von Bergen M."/>
            <person name="Seifert J."/>
            <person name="Suarez A."/>
        </authorList>
    </citation>
    <scope>NUCLEOTIDE SEQUENCE</scope>
</reference>
<name>K1TZ84_9ZZZZ</name>
<proteinExistence type="predicted"/>
<accession>K1TZ84</accession>
<feature type="non-terminal residue" evidence="1">
    <location>
        <position position="1"/>
    </location>
</feature>
<gene>
    <name evidence="1" type="ORF">LEA_05333</name>
</gene>